<dbReference type="EnsemblMetazoa" id="XM_031932844">
    <property type="protein sequence ID" value="XP_031788704"/>
    <property type="gene ID" value="LOC116417792"/>
</dbReference>
<organism evidence="2 3">
    <name type="scientific">Nasonia vitripennis</name>
    <name type="common">Parasitic wasp</name>
    <dbReference type="NCBI Taxonomy" id="7425"/>
    <lineage>
        <taxon>Eukaryota</taxon>
        <taxon>Metazoa</taxon>
        <taxon>Ecdysozoa</taxon>
        <taxon>Arthropoda</taxon>
        <taxon>Hexapoda</taxon>
        <taxon>Insecta</taxon>
        <taxon>Pterygota</taxon>
        <taxon>Neoptera</taxon>
        <taxon>Endopterygota</taxon>
        <taxon>Hymenoptera</taxon>
        <taxon>Apocrita</taxon>
        <taxon>Proctotrupomorpha</taxon>
        <taxon>Chalcidoidea</taxon>
        <taxon>Pteromalidae</taxon>
        <taxon>Pteromalinae</taxon>
        <taxon>Nasonia</taxon>
    </lineage>
</organism>
<keyword evidence="3" id="KW-1185">Reference proteome</keyword>
<dbReference type="EnsemblMetazoa" id="XM_031932843">
    <property type="protein sequence ID" value="XP_031788703"/>
    <property type="gene ID" value="LOC116417792"/>
</dbReference>
<sequence length="155" mass="17198">MASTILIHLMASMVFTTLFSGATDALIGYDCGRKSAPNITTISLRHVGKCDFNSMTTETEMQYVNLLQKAEFESTMIESCRVIITQNVKYCGMGSHTAETNKENTRNAFLAKLVMKCTNSGNIKSMIKLLQIVQITELLESKAPSMVTRDTKENL</sequence>
<dbReference type="RefSeq" id="XP_031788703.1">
    <property type="nucleotide sequence ID" value="XM_031932843.2"/>
</dbReference>
<dbReference type="KEGG" id="nvi:116417792"/>
<feature type="signal peptide" evidence="1">
    <location>
        <begin position="1"/>
        <end position="25"/>
    </location>
</feature>
<dbReference type="EnsemblMetazoa" id="XM_031932845">
    <property type="protein sequence ID" value="XP_031788705"/>
    <property type="gene ID" value="LOC116417792"/>
</dbReference>
<dbReference type="GeneID" id="116417792"/>
<dbReference type="Pfam" id="PF24664">
    <property type="entry name" value="Monjiviricetes_fusion"/>
    <property type="match status" value="1"/>
</dbReference>
<dbReference type="Proteomes" id="UP000002358">
    <property type="component" value="Unassembled WGS sequence"/>
</dbReference>
<feature type="chain" id="PRO_5036401847" evidence="1">
    <location>
        <begin position="26"/>
        <end position="155"/>
    </location>
</feature>
<dbReference type="InParanoid" id="A0A7M7TB83"/>
<dbReference type="RefSeq" id="XP_031788705.1">
    <property type="nucleotide sequence ID" value="XM_031932845.1"/>
</dbReference>
<dbReference type="AlphaFoldDB" id="A0A7M7TB83"/>
<accession>A0A7M7TB83</accession>
<keyword evidence="1" id="KW-0732">Signal</keyword>
<evidence type="ECO:0000313" key="2">
    <source>
        <dbReference type="EnsemblMetazoa" id="XP_031788705"/>
    </source>
</evidence>
<protein>
    <submittedName>
        <fullName evidence="2">Uncharacterized protein</fullName>
    </submittedName>
</protein>
<name>A0A7M7TB83_NASVI</name>
<dbReference type="RefSeq" id="XP_031788704.1">
    <property type="nucleotide sequence ID" value="XM_031932844.1"/>
</dbReference>
<evidence type="ECO:0000256" key="1">
    <source>
        <dbReference type="SAM" id="SignalP"/>
    </source>
</evidence>
<reference evidence="2" key="1">
    <citation type="submission" date="2021-01" db="UniProtKB">
        <authorList>
            <consortium name="EnsemblMetazoa"/>
        </authorList>
    </citation>
    <scope>IDENTIFICATION</scope>
</reference>
<proteinExistence type="predicted"/>
<evidence type="ECO:0000313" key="3">
    <source>
        <dbReference type="Proteomes" id="UP000002358"/>
    </source>
</evidence>